<comment type="subcellular location">
    <subcellularLocation>
        <location evidence="1 6">Membrane</location>
        <topology evidence="1 6">Multi-pass membrane protein</topology>
    </subcellularLocation>
</comment>
<keyword evidence="3 6" id="KW-0812">Transmembrane</keyword>
<accession>A0A068U897</accession>
<feature type="transmembrane region" description="Helical" evidence="6">
    <location>
        <begin position="192"/>
        <end position="212"/>
    </location>
</feature>
<dbReference type="SUPFAM" id="SSF103481">
    <property type="entry name" value="Multidrug resistance efflux transporter EmrE"/>
    <property type="match status" value="2"/>
</dbReference>
<feature type="transmembrane region" description="Helical" evidence="6">
    <location>
        <begin position="259"/>
        <end position="277"/>
    </location>
</feature>
<protein>
    <recommendedName>
        <fullName evidence="6">WAT1-related protein</fullName>
    </recommendedName>
</protein>
<dbReference type="Proteomes" id="UP000295252">
    <property type="component" value="Chromosome IX"/>
</dbReference>
<evidence type="ECO:0000313" key="8">
    <source>
        <dbReference type="EMBL" id="CDP04676.1"/>
    </source>
</evidence>
<feature type="transmembrane region" description="Helical" evidence="6">
    <location>
        <begin position="315"/>
        <end position="335"/>
    </location>
</feature>
<evidence type="ECO:0000256" key="4">
    <source>
        <dbReference type="ARBA" id="ARBA00022989"/>
    </source>
</evidence>
<feature type="transmembrane region" description="Helical" evidence="6">
    <location>
        <begin position="45"/>
        <end position="66"/>
    </location>
</feature>
<sequence>MGDRKGGFWYKELFPFTAMVATQCINVGVSIIFKAATLKGLDFRVFMLYSYCISALLFLPLCYFSHRKSQLPPLTIGLLGRFLFLGFLGFSGQYLGYIGIEYSNPTLASAMTNLTPASTFILAVLFRMEKLEMKSWTTQVKIIGSVITIAGALLVVLYNGPVLIRSSTSSASVLAQHPALVTIAGGTKHSDWVKGGALLAVEYVIVGLWCISQAKVIADYPAELAVVFFYNLSCLILAAPACLMGVTNSSAWNILKPDVRLYSVVYSGVMGSGFGILIQTWGVHIKGPVYIASFMPLSIAIAAIMGFIFLGDDLYLGSVIGSLIISLGFYALIWAKAKEDCEKGDEFGASSSQNAPLLGQYDDSTNEGRIISQTSPEVSHNYKKLHSNFKNYIYLPYFYCLVTL</sequence>
<feature type="transmembrane region" description="Helical" evidence="6">
    <location>
        <begin position="289"/>
        <end position="309"/>
    </location>
</feature>
<dbReference type="InterPro" id="IPR037185">
    <property type="entry name" value="EmrE-like"/>
</dbReference>
<keyword evidence="9" id="KW-1185">Reference proteome</keyword>
<evidence type="ECO:0000256" key="1">
    <source>
        <dbReference type="ARBA" id="ARBA00004141"/>
    </source>
</evidence>
<keyword evidence="5 6" id="KW-0472">Membrane</keyword>
<dbReference type="PANTHER" id="PTHR31218">
    <property type="entry name" value="WAT1-RELATED PROTEIN"/>
    <property type="match status" value="1"/>
</dbReference>
<feature type="transmembrane region" description="Helical" evidence="6">
    <location>
        <begin position="224"/>
        <end position="247"/>
    </location>
</feature>
<feature type="transmembrane region" description="Helical" evidence="6">
    <location>
        <begin position="106"/>
        <end position="126"/>
    </location>
</feature>
<dbReference type="OrthoDB" id="1727045at2759"/>
<dbReference type="Gramene" id="CDP04676">
    <property type="protein sequence ID" value="CDP04676"/>
    <property type="gene ID" value="GSCOC_T00018727001"/>
</dbReference>
<dbReference type="AlphaFoldDB" id="A0A068U897"/>
<organism evidence="8 9">
    <name type="scientific">Coffea canephora</name>
    <name type="common">Robusta coffee</name>
    <dbReference type="NCBI Taxonomy" id="49390"/>
    <lineage>
        <taxon>Eukaryota</taxon>
        <taxon>Viridiplantae</taxon>
        <taxon>Streptophyta</taxon>
        <taxon>Embryophyta</taxon>
        <taxon>Tracheophyta</taxon>
        <taxon>Spermatophyta</taxon>
        <taxon>Magnoliopsida</taxon>
        <taxon>eudicotyledons</taxon>
        <taxon>Gunneridae</taxon>
        <taxon>Pentapetalae</taxon>
        <taxon>asterids</taxon>
        <taxon>lamiids</taxon>
        <taxon>Gentianales</taxon>
        <taxon>Rubiaceae</taxon>
        <taxon>Ixoroideae</taxon>
        <taxon>Gardenieae complex</taxon>
        <taxon>Bertiereae - Coffeeae clade</taxon>
        <taxon>Coffeeae</taxon>
        <taxon>Coffea</taxon>
    </lineage>
</organism>
<feature type="transmembrane region" description="Helical" evidence="6">
    <location>
        <begin position="78"/>
        <end position="100"/>
    </location>
</feature>
<dbReference type="GO" id="GO:0016020">
    <property type="term" value="C:membrane"/>
    <property type="evidence" value="ECO:0007669"/>
    <property type="project" value="UniProtKB-SubCell"/>
</dbReference>
<evidence type="ECO:0000256" key="3">
    <source>
        <dbReference type="ARBA" id="ARBA00022692"/>
    </source>
</evidence>
<evidence type="ECO:0000256" key="2">
    <source>
        <dbReference type="ARBA" id="ARBA00007635"/>
    </source>
</evidence>
<dbReference type="InParanoid" id="A0A068U897"/>
<dbReference type="PhylomeDB" id="A0A068U897"/>
<evidence type="ECO:0000259" key="7">
    <source>
        <dbReference type="Pfam" id="PF00892"/>
    </source>
</evidence>
<keyword evidence="4 6" id="KW-1133">Transmembrane helix</keyword>
<dbReference type="EMBL" id="HG739097">
    <property type="protein sequence ID" value="CDP04676.1"/>
    <property type="molecule type" value="Genomic_DNA"/>
</dbReference>
<feature type="transmembrane region" description="Helical" evidence="6">
    <location>
        <begin position="12"/>
        <end position="33"/>
    </location>
</feature>
<evidence type="ECO:0000256" key="5">
    <source>
        <dbReference type="ARBA" id="ARBA00023136"/>
    </source>
</evidence>
<dbReference type="InterPro" id="IPR000620">
    <property type="entry name" value="EamA_dom"/>
</dbReference>
<proteinExistence type="inferred from homology"/>
<feature type="domain" description="EamA" evidence="7">
    <location>
        <begin position="23"/>
        <end position="156"/>
    </location>
</feature>
<evidence type="ECO:0000256" key="6">
    <source>
        <dbReference type="RuleBase" id="RU363077"/>
    </source>
</evidence>
<reference evidence="9" key="1">
    <citation type="journal article" date="2014" name="Science">
        <title>The coffee genome provides insight into the convergent evolution of caffeine biosynthesis.</title>
        <authorList>
            <person name="Denoeud F."/>
            <person name="Carretero-Paulet L."/>
            <person name="Dereeper A."/>
            <person name="Droc G."/>
            <person name="Guyot R."/>
            <person name="Pietrella M."/>
            <person name="Zheng C."/>
            <person name="Alberti A."/>
            <person name="Anthony F."/>
            <person name="Aprea G."/>
            <person name="Aury J.M."/>
            <person name="Bento P."/>
            <person name="Bernard M."/>
            <person name="Bocs S."/>
            <person name="Campa C."/>
            <person name="Cenci A."/>
            <person name="Combes M.C."/>
            <person name="Crouzillat D."/>
            <person name="Da Silva C."/>
            <person name="Daddiego L."/>
            <person name="De Bellis F."/>
            <person name="Dussert S."/>
            <person name="Garsmeur O."/>
            <person name="Gayraud T."/>
            <person name="Guignon V."/>
            <person name="Jahn K."/>
            <person name="Jamilloux V."/>
            <person name="Joet T."/>
            <person name="Labadie K."/>
            <person name="Lan T."/>
            <person name="Leclercq J."/>
            <person name="Lepelley M."/>
            <person name="Leroy T."/>
            <person name="Li L.T."/>
            <person name="Librado P."/>
            <person name="Lopez L."/>
            <person name="Munoz A."/>
            <person name="Noel B."/>
            <person name="Pallavicini A."/>
            <person name="Perrotta G."/>
            <person name="Poncet V."/>
            <person name="Pot D."/>
            <person name="Priyono X."/>
            <person name="Rigoreau M."/>
            <person name="Rouard M."/>
            <person name="Rozas J."/>
            <person name="Tranchant-Dubreuil C."/>
            <person name="VanBuren R."/>
            <person name="Zhang Q."/>
            <person name="Andrade A.C."/>
            <person name="Argout X."/>
            <person name="Bertrand B."/>
            <person name="de Kochko A."/>
            <person name="Graziosi G."/>
            <person name="Henry R.J."/>
            <person name="Jayarama X."/>
            <person name="Ming R."/>
            <person name="Nagai C."/>
            <person name="Rounsley S."/>
            <person name="Sankoff D."/>
            <person name="Giuliano G."/>
            <person name="Albert V.A."/>
            <person name="Wincker P."/>
            <person name="Lashermes P."/>
        </authorList>
    </citation>
    <scope>NUCLEOTIDE SEQUENCE [LARGE SCALE GENOMIC DNA]</scope>
    <source>
        <strain evidence="9">cv. DH200-94</strain>
    </source>
</reference>
<feature type="transmembrane region" description="Helical" evidence="6">
    <location>
        <begin position="138"/>
        <end position="158"/>
    </location>
</feature>
<gene>
    <name evidence="8" type="ORF">GSCOC_T00018727001</name>
</gene>
<evidence type="ECO:0000313" key="9">
    <source>
        <dbReference type="Proteomes" id="UP000295252"/>
    </source>
</evidence>
<name>A0A068U897_COFCA</name>
<dbReference type="Pfam" id="PF00892">
    <property type="entry name" value="EamA"/>
    <property type="match status" value="1"/>
</dbReference>
<dbReference type="GO" id="GO:0022857">
    <property type="term" value="F:transmembrane transporter activity"/>
    <property type="evidence" value="ECO:0007669"/>
    <property type="project" value="InterPro"/>
</dbReference>
<dbReference type="OMA" id="VATECIN"/>
<dbReference type="InterPro" id="IPR030184">
    <property type="entry name" value="WAT1-related"/>
</dbReference>
<comment type="similarity">
    <text evidence="2 6">Belongs to the drug/metabolite transporter (DMT) superfamily. Plant drug/metabolite exporter (P-DME) (TC 2.A.7.4) family.</text>
</comment>